<dbReference type="EMBL" id="CABVLU010000004">
    <property type="protein sequence ID" value="VVT57010.1"/>
    <property type="molecule type" value="Genomic_DNA"/>
</dbReference>
<dbReference type="PANTHER" id="PTHR12774">
    <property type="entry name" value="PEROXISOMAL BIOGENESIS FACTOR 19"/>
    <property type="match status" value="1"/>
</dbReference>
<keyword evidence="3" id="KW-1185">Reference proteome</keyword>
<feature type="compositionally biased region" description="Low complexity" evidence="1">
    <location>
        <begin position="121"/>
        <end position="152"/>
    </location>
</feature>
<evidence type="ECO:0000313" key="3">
    <source>
        <dbReference type="Proteomes" id="UP000398389"/>
    </source>
</evidence>
<dbReference type="AlphaFoldDB" id="A0A5E8C212"/>
<name>A0A5E8C212_9ASCO</name>
<dbReference type="Gene3D" id="1.20.120.900">
    <property type="entry name" value="Pex19, mPTS binding domain"/>
    <property type="match status" value="1"/>
</dbReference>
<dbReference type="OrthoDB" id="21292at2759"/>
<dbReference type="RefSeq" id="XP_031856094.1">
    <property type="nucleotide sequence ID" value="XM_032000203.1"/>
</dbReference>
<proteinExistence type="predicted"/>
<organism evidence="2 3">
    <name type="scientific">Magnusiomyces paraingens</name>
    <dbReference type="NCBI Taxonomy" id="2606893"/>
    <lineage>
        <taxon>Eukaryota</taxon>
        <taxon>Fungi</taxon>
        <taxon>Dikarya</taxon>
        <taxon>Ascomycota</taxon>
        <taxon>Saccharomycotina</taxon>
        <taxon>Dipodascomycetes</taxon>
        <taxon>Dipodascales</taxon>
        <taxon>Dipodascaceae</taxon>
        <taxon>Magnusiomyces</taxon>
    </lineage>
</organism>
<dbReference type="GO" id="GO:0005778">
    <property type="term" value="C:peroxisomal membrane"/>
    <property type="evidence" value="ECO:0007669"/>
    <property type="project" value="TreeGrafter"/>
</dbReference>
<gene>
    <name evidence="2" type="ORF">SAPINGB_P005489</name>
</gene>
<dbReference type="PANTHER" id="PTHR12774:SF2">
    <property type="entry name" value="PEROXISOMAL BIOGENESIS FACTOR 19"/>
    <property type="match status" value="1"/>
</dbReference>
<feature type="region of interest" description="Disordered" evidence="1">
    <location>
        <begin position="121"/>
        <end position="155"/>
    </location>
</feature>
<accession>A0A5E8C212</accession>
<protein>
    <submittedName>
        <fullName evidence="2">Uncharacterized protein</fullName>
    </submittedName>
</protein>
<dbReference type="InterPro" id="IPR006708">
    <property type="entry name" value="Pex19"/>
</dbReference>
<dbReference type="GO" id="GO:0045046">
    <property type="term" value="P:protein import into peroxisome membrane"/>
    <property type="evidence" value="ECO:0007669"/>
    <property type="project" value="TreeGrafter"/>
</dbReference>
<evidence type="ECO:0000313" key="2">
    <source>
        <dbReference type="EMBL" id="VVT57010.1"/>
    </source>
</evidence>
<feature type="region of interest" description="Disordered" evidence="1">
    <location>
        <begin position="1"/>
        <end position="77"/>
    </location>
</feature>
<dbReference type="Proteomes" id="UP000398389">
    <property type="component" value="Unassembled WGS sequence"/>
</dbReference>
<dbReference type="Pfam" id="PF04614">
    <property type="entry name" value="Pex19"/>
    <property type="match status" value="1"/>
</dbReference>
<evidence type="ECO:0000256" key="1">
    <source>
        <dbReference type="SAM" id="MobiDB-lite"/>
    </source>
</evidence>
<feature type="compositionally biased region" description="Acidic residues" evidence="1">
    <location>
        <begin position="1"/>
        <end position="21"/>
    </location>
</feature>
<dbReference type="GeneID" id="43584303"/>
<reference evidence="2 3" key="1">
    <citation type="submission" date="2019-09" db="EMBL/GenBank/DDBJ databases">
        <authorList>
            <person name="Brejova B."/>
        </authorList>
    </citation>
    <scope>NUCLEOTIDE SEQUENCE [LARGE SCALE GENOMIC DNA]</scope>
</reference>
<dbReference type="GO" id="GO:0033328">
    <property type="term" value="F:peroxisome membrane targeting sequence binding"/>
    <property type="evidence" value="ECO:0007669"/>
    <property type="project" value="TreeGrafter"/>
</dbReference>
<feature type="compositionally biased region" description="Low complexity" evidence="1">
    <location>
        <begin position="53"/>
        <end position="75"/>
    </location>
</feature>
<feature type="compositionally biased region" description="Basic and acidic residues" evidence="1">
    <location>
        <begin position="41"/>
        <end position="51"/>
    </location>
</feature>
<dbReference type="InterPro" id="IPR038322">
    <property type="entry name" value="Pex19_C_sf"/>
</dbReference>
<sequence length="332" mass="35906">MSKDYDDELEDLDDFLDEFEDSAPVKPVVAPVTPTPPAPAAEKEAPVKEQKPSSTTPAAAATATTADSAASASASVDDLEAEFASKINLGMDSLIKELEESPEAQEQFQKMMEELAGAMATEAAAAPAAPAASAASKPETAPKATTAAKPASFQDTINQTMNRLNESKQEIDESVKNSETDDFMAKMLKELESAMGNTTAGSAPAGEGDILKMFEEILDSMASKDILYEPIKELNEKYPAWIKDNSSKVSKEDLDRYTLQYTAVREMVVKFETSDYSDNNPAHKSYITERMQIMQNSGNPPPDLMTDLHSSILPNLDLGLENLGDEDNCNTQ</sequence>